<proteinExistence type="inferred from homology"/>
<dbReference type="AlphaFoldDB" id="A0A9D0YYK5"/>
<dbReference type="Gene3D" id="1.20.1440.20">
    <property type="entry name" value="LemA-like domain"/>
    <property type="match status" value="1"/>
</dbReference>
<dbReference type="InterPro" id="IPR023353">
    <property type="entry name" value="LemA-like_dom_sf"/>
</dbReference>
<keyword evidence="3 6" id="KW-0812">Transmembrane</keyword>
<gene>
    <name evidence="7" type="ORF">IAC85_00640</name>
</gene>
<comment type="subcellular location">
    <subcellularLocation>
        <location evidence="1">Membrane</location>
        <topology evidence="1">Single-pass membrane protein</topology>
    </subcellularLocation>
</comment>
<comment type="caution">
    <text evidence="7">The sequence shown here is derived from an EMBL/GenBank/DDBJ whole genome shotgun (WGS) entry which is preliminary data.</text>
</comment>
<evidence type="ECO:0000256" key="2">
    <source>
        <dbReference type="ARBA" id="ARBA00008854"/>
    </source>
</evidence>
<dbReference type="PANTHER" id="PTHR34478">
    <property type="entry name" value="PROTEIN LEMA"/>
    <property type="match status" value="1"/>
</dbReference>
<evidence type="ECO:0000256" key="1">
    <source>
        <dbReference type="ARBA" id="ARBA00004167"/>
    </source>
</evidence>
<accession>A0A9D0YYK5</accession>
<name>A0A9D0YYK5_9FIRM</name>
<organism evidence="7 8">
    <name type="scientific">Candidatus Faecenecus gallistercoris</name>
    <dbReference type="NCBI Taxonomy" id="2840793"/>
    <lineage>
        <taxon>Bacteria</taxon>
        <taxon>Bacillati</taxon>
        <taxon>Bacillota</taxon>
        <taxon>Bacillota incertae sedis</taxon>
        <taxon>Candidatus Faecenecus</taxon>
    </lineage>
</organism>
<sequence>MWIWIVVGIVVVLLIIVAATYNSLVVLRNKKDDQWSQIDVQLKRRADLIPNLVETVKGYAKHESSTLEEVIQARNSFVSSKTPEEEMKNSNMLTEAVSKLFALAESYPDLKANQNFLSLQNDLKDTEEKIALARQFYNDTVLTYNNKVQTVPTNIVASLFGFKKAEFFEIQESEKETPKVSF</sequence>
<evidence type="ECO:0000256" key="6">
    <source>
        <dbReference type="SAM" id="Phobius"/>
    </source>
</evidence>
<evidence type="ECO:0000256" key="4">
    <source>
        <dbReference type="ARBA" id="ARBA00022989"/>
    </source>
</evidence>
<protein>
    <submittedName>
        <fullName evidence="7">LemA family protein</fullName>
    </submittedName>
</protein>
<evidence type="ECO:0000256" key="3">
    <source>
        <dbReference type="ARBA" id="ARBA00022692"/>
    </source>
</evidence>
<dbReference type="SUPFAM" id="SSF140478">
    <property type="entry name" value="LemA-like"/>
    <property type="match status" value="1"/>
</dbReference>
<dbReference type="EMBL" id="DVFU01000016">
    <property type="protein sequence ID" value="HIQ64225.1"/>
    <property type="molecule type" value="Genomic_DNA"/>
</dbReference>
<dbReference type="Pfam" id="PF04011">
    <property type="entry name" value="LemA"/>
    <property type="match status" value="1"/>
</dbReference>
<dbReference type="GO" id="GO:0016020">
    <property type="term" value="C:membrane"/>
    <property type="evidence" value="ECO:0007669"/>
    <property type="project" value="UniProtKB-SubCell"/>
</dbReference>
<dbReference type="PANTHER" id="PTHR34478:SF2">
    <property type="entry name" value="MEMBRANE PROTEIN"/>
    <property type="match status" value="1"/>
</dbReference>
<keyword evidence="5 6" id="KW-0472">Membrane</keyword>
<dbReference type="InterPro" id="IPR007156">
    <property type="entry name" value="MamQ_LemA"/>
</dbReference>
<dbReference type="Proteomes" id="UP000886725">
    <property type="component" value="Unassembled WGS sequence"/>
</dbReference>
<evidence type="ECO:0000313" key="8">
    <source>
        <dbReference type="Proteomes" id="UP000886725"/>
    </source>
</evidence>
<reference evidence="7" key="2">
    <citation type="journal article" date="2021" name="PeerJ">
        <title>Extensive microbial diversity within the chicken gut microbiome revealed by metagenomics and culture.</title>
        <authorList>
            <person name="Gilroy R."/>
            <person name="Ravi A."/>
            <person name="Getino M."/>
            <person name="Pursley I."/>
            <person name="Horton D.L."/>
            <person name="Alikhan N.F."/>
            <person name="Baker D."/>
            <person name="Gharbi K."/>
            <person name="Hall N."/>
            <person name="Watson M."/>
            <person name="Adriaenssens E.M."/>
            <person name="Foster-Nyarko E."/>
            <person name="Jarju S."/>
            <person name="Secka A."/>
            <person name="Antonio M."/>
            <person name="Oren A."/>
            <person name="Chaudhuri R.R."/>
            <person name="La Ragione R."/>
            <person name="Hildebrand F."/>
            <person name="Pallen M.J."/>
        </authorList>
    </citation>
    <scope>NUCLEOTIDE SEQUENCE</scope>
    <source>
        <strain evidence="7">CHK165-10780</strain>
    </source>
</reference>
<evidence type="ECO:0000256" key="5">
    <source>
        <dbReference type="ARBA" id="ARBA00023136"/>
    </source>
</evidence>
<reference evidence="7" key="1">
    <citation type="submission" date="2020-10" db="EMBL/GenBank/DDBJ databases">
        <authorList>
            <person name="Gilroy R."/>
        </authorList>
    </citation>
    <scope>NUCLEOTIDE SEQUENCE</scope>
    <source>
        <strain evidence="7">CHK165-10780</strain>
    </source>
</reference>
<comment type="similarity">
    <text evidence="2">Belongs to the LemA family.</text>
</comment>
<keyword evidence="4 6" id="KW-1133">Transmembrane helix</keyword>
<evidence type="ECO:0000313" key="7">
    <source>
        <dbReference type="EMBL" id="HIQ64225.1"/>
    </source>
</evidence>
<feature type="transmembrane region" description="Helical" evidence="6">
    <location>
        <begin position="6"/>
        <end position="27"/>
    </location>
</feature>